<dbReference type="EMBL" id="BRXX01000334">
    <property type="protein sequence ID" value="GMI05672.1"/>
    <property type="molecule type" value="Genomic_DNA"/>
</dbReference>
<protein>
    <submittedName>
        <fullName evidence="2">Uncharacterized protein</fullName>
    </submittedName>
</protein>
<evidence type="ECO:0000313" key="2">
    <source>
        <dbReference type="EMBL" id="GMI05672.1"/>
    </source>
</evidence>
<feature type="compositionally biased region" description="Pro residues" evidence="1">
    <location>
        <begin position="399"/>
        <end position="409"/>
    </location>
</feature>
<reference evidence="3" key="1">
    <citation type="journal article" date="2023" name="Commun. Biol.">
        <title>Genome analysis of Parmales, the sister group of diatoms, reveals the evolutionary specialization of diatoms from phago-mixotrophs to photoautotrophs.</title>
        <authorList>
            <person name="Ban H."/>
            <person name="Sato S."/>
            <person name="Yoshikawa S."/>
            <person name="Yamada K."/>
            <person name="Nakamura Y."/>
            <person name="Ichinomiya M."/>
            <person name="Sato N."/>
            <person name="Blanc-Mathieu R."/>
            <person name="Endo H."/>
            <person name="Kuwata A."/>
            <person name="Ogata H."/>
        </authorList>
    </citation>
    <scope>NUCLEOTIDE SEQUENCE [LARGE SCALE GENOMIC DNA]</scope>
    <source>
        <strain evidence="3">NIES 3699</strain>
    </source>
</reference>
<feature type="region of interest" description="Disordered" evidence="1">
    <location>
        <begin position="349"/>
        <end position="411"/>
    </location>
</feature>
<dbReference type="AlphaFoldDB" id="A0A9W7C9B2"/>
<accession>A0A9W7C9B2</accession>
<evidence type="ECO:0000256" key="1">
    <source>
        <dbReference type="SAM" id="MobiDB-lite"/>
    </source>
</evidence>
<name>A0A9W7C9B2_9STRA</name>
<evidence type="ECO:0000313" key="3">
    <source>
        <dbReference type="Proteomes" id="UP001165160"/>
    </source>
</evidence>
<keyword evidence="3" id="KW-1185">Reference proteome</keyword>
<feature type="compositionally biased region" description="Low complexity" evidence="1">
    <location>
        <begin position="388"/>
        <end position="398"/>
    </location>
</feature>
<gene>
    <name evidence="2" type="ORF">TrVE_jg12845</name>
</gene>
<proteinExistence type="predicted"/>
<organism evidence="2 3">
    <name type="scientific">Triparma verrucosa</name>
    <dbReference type="NCBI Taxonomy" id="1606542"/>
    <lineage>
        <taxon>Eukaryota</taxon>
        <taxon>Sar</taxon>
        <taxon>Stramenopiles</taxon>
        <taxon>Ochrophyta</taxon>
        <taxon>Bolidophyceae</taxon>
        <taxon>Parmales</taxon>
        <taxon>Triparmaceae</taxon>
        <taxon>Triparma</taxon>
    </lineage>
</organism>
<dbReference type="Proteomes" id="UP001165160">
    <property type="component" value="Unassembled WGS sequence"/>
</dbReference>
<feature type="region of interest" description="Disordered" evidence="1">
    <location>
        <begin position="443"/>
        <end position="462"/>
    </location>
</feature>
<comment type="caution">
    <text evidence="2">The sequence shown here is derived from an EMBL/GenBank/DDBJ whole genome shotgun (WGS) entry which is preliminary data.</text>
</comment>
<feature type="compositionally biased region" description="Low complexity" evidence="1">
    <location>
        <begin position="359"/>
        <end position="371"/>
    </location>
</feature>
<sequence>MVQRARESESADPTVLNDVDKAVLNRLLEDNPEYLTNEQVQRLLGQTAKIDEENQRQKLEYEANLPGSQKFSSNFMKFIGNFESESGAYLKKFQDLLTSTLLSASNTLESLSLAIQDSLNVASRSGYQLKSSSSYTNVTLPSDYVSAFLTPLISSIKSPSTFSKVTSPRLISSASSGIRSGGERKRDILKASENIRGTKIYEERKPVILKAMDAARMPVERAGEAVKTLKGEERGYRTKRVIKRFEGGVGGLGKVIERRREEVRALKGGESGAKEEERVAPFDCEVVCDLLLSNAEWIPVEMSPETLEEVSGEIFDVKFMEGDEGKEKLYEIEERFGVDLMGWYDGRLDDKSSQTSQPKAKANVKVKATTAEPAASAGGTRKLSDPIPYSELLDDPSPLSGPSPVPPPVSISDVEILDESFTSPPPSDVSVVNSDVDVVNSIPETLSSSSSSSSFDAPPSSKSAALTRKVDLFGEAAIRALDLTFYVAEKVVEETPKLGGSNYERLEKGRTDTNTVLKILSFLSPPLKLWKVLMMTTPS</sequence>